<gene>
    <name evidence="2" type="ORF">NDU88_002882</name>
</gene>
<evidence type="ECO:0000256" key="1">
    <source>
        <dbReference type="SAM" id="MobiDB-lite"/>
    </source>
</evidence>
<keyword evidence="3" id="KW-1185">Reference proteome</keyword>
<proteinExistence type="predicted"/>
<evidence type="ECO:0000313" key="2">
    <source>
        <dbReference type="EMBL" id="KAJ1207491.1"/>
    </source>
</evidence>
<feature type="region of interest" description="Disordered" evidence="1">
    <location>
        <begin position="36"/>
        <end position="56"/>
    </location>
</feature>
<comment type="caution">
    <text evidence="2">The sequence shown here is derived from an EMBL/GenBank/DDBJ whole genome shotgun (WGS) entry which is preliminary data.</text>
</comment>
<reference evidence="2" key="1">
    <citation type="journal article" date="2022" name="bioRxiv">
        <title>Sequencing and chromosome-scale assembly of the giantPleurodeles waltlgenome.</title>
        <authorList>
            <person name="Brown T."/>
            <person name="Elewa A."/>
            <person name="Iarovenko S."/>
            <person name="Subramanian E."/>
            <person name="Araus A.J."/>
            <person name="Petzold A."/>
            <person name="Susuki M."/>
            <person name="Suzuki K.-i.T."/>
            <person name="Hayashi T."/>
            <person name="Toyoda A."/>
            <person name="Oliveira C."/>
            <person name="Osipova E."/>
            <person name="Leigh N.D."/>
            <person name="Simon A."/>
            <person name="Yun M.H."/>
        </authorList>
    </citation>
    <scope>NUCLEOTIDE SEQUENCE</scope>
    <source>
        <strain evidence="2">20211129_DDA</strain>
        <tissue evidence="2">Liver</tissue>
    </source>
</reference>
<protein>
    <submittedName>
        <fullName evidence="2">Uncharacterized protein</fullName>
    </submittedName>
</protein>
<evidence type="ECO:0000313" key="3">
    <source>
        <dbReference type="Proteomes" id="UP001066276"/>
    </source>
</evidence>
<dbReference type="EMBL" id="JANPWB010000002">
    <property type="protein sequence ID" value="KAJ1207491.1"/>
    <property type="molecule type" value="Genomic_DNA"/>
</dbReference>
<name>A0AAV7W437_PLEWA</name>
<organism evidence="2 3">
    <name type="scientific">Pleurodeles waltl</name>
    <name type="common">Iberian ribbed newt</name>
    <dbReference type="NCBI Taxonomy" id="8319"/>
    <lineage>
        <taxon>Eukaryota</taxon>
        <taxon>Metazoa</taxon>
        <taxon>Chordata</taxon>
        <taxon>Craniata</taxon>
        <taxon>Vertebrata</taxon>
        <taxon>Euteleostomi</taxon>
        <taxon>Amphibia</taxon>
        <taxon>Batrachia</taxon>
        <taxon>Caudata</taxon>
        <taxon>Salamandroidea</taxon>
        <taxon>Salamandridae</taxon>
        <taxon>Pleurodelinae</taxon>
        <taxon>Pleurodeles</taxon>
    </lineage>
</organism>
<accession>A0AAV7W437</accession>
<dbReference type="AlphaFoldDB" id="A0AAV7W437"/>
<sequence>MSVEKKVQEALRLLKEAGCLDMVREEALGPLWPARRAASGMSPRKSTGVKTGQRDLGRAWAARRPRDEENVGPRAASWMASRTDSEEDYCKVMVVQKGWRGGVGIAPAAAAASQERRPNLTKQEWFGPSRVLLPSLYISQPKATNVFPLPLPSLRILPVTITPKAANVRICLRHSGAFKLSKFAIKLFDQTYTAQKLEV</sequence>
<dbReference type="Proteomes" id="UP001066276">
    <property type="component" value="Chromosome 1_2"/>
</dbReference>